<keyword evidence="2" id="KW-0597">Phosphoprotein</keyword>
<dbReference type="AlphaFoldDB" id="A0AAD1W1G7"/>
<dbReference type="PANTHER" id="PTHR28623:SF2">
    <property type="entry name" value="PROTEIN FAM118A"/>
    <property type="match status" value="1"/>
</dbReference>
<comment type="similarity">
    <text evidence="1">Belongs to the FAM118 family.</text>
</comment>
<evidence type="ECO:0000256" key="2">
    <source>
        <dbReference type="ARBA" id="ARBA00022553"/>
    </source>
</evidence>
<organism evidence="4 5">
    <name type="scientific">Pelobates cultripes</name>
    <name type="common">Western spadefoot toad</name>
    <dbReference type="NCBI Taxonomy" id="61616"/>
    <lineage>
        <taxon>Eukaryota</taxon>
        <taxon>Metazoa</taxon>
        <taxon>Chordata</taxon>
        <taxon>Craniata</taxon>
        <taxon>Vertebrata</taxon>
        <taxon>Euteleostomi</taxon>
        <taxon>Amphibia</taxon>
        <taxon>Batrachia</taxon>
        <taxon>Anura</taxon>
        <taxon>Pelobatoidea</taxon>
        <taxon>Pelobatidae</taxon>
        <taxon>Pelobates</taxon>
    </lineage>
</organism>
<reference evidence="4" key="1">
    <citation type="submission" date="2022-03" db="EMBL/GenBank/DDBJ databases">
        <authorList>
            <person name="Alioto T."/>
            <person name="Alioto T."/>
            <person name="Gomez Garrido J."/>
        </authorList>
    </citation>
    <scope>NUCLEOTIDE SEQUENCE</scope>
</reference>
<gene>
    <name evidence="4" type="ORF">PECUL_23A052136</name>
</gene>
<dbReference type="Proteomes" id="UP001295444">
    <property type="component" value="Chromosome 04"/>
</dbReference>
<protein>
    <submittedName>
        <fullName evidence="4">FAM118A isoform X1</fullName>
    </submittedName>
</protein>
<keyword evidence="5" id="KW-1185">Reference proteome</keyword>
<evidence type="ECO:0000313" key="4">
    <source>
        <dbReference type="EMBL" id="CAH2282955.1"/>
    </source>
</evidence>
<keyword evidence="3" id="KW-0007">Acetylation</keyword>
<sequence length="57" mass="6578">MVLTTNYDNLLELYGQKMSKPMESINLNDNVKVLQWVQSRIKYGVCICTDCTRIPVP</sequence>
<evidence type="ECO:0000256" key="3">
    <source>
        <dbReference type="ARBA" id="ARBA00022990"/>
    </source>
</evidence>
<dbReference type="PANTHER" id="PTHR28623">
    <property type="entry name" value="PROTEIN FAM118B"/>
    <property type="match status" value="1"/>
</dbReference>
<evidence type="ECO:0000313" key="5">
    <source>
        <dbReference type="Proteomes" id="UP001295444"/>
    </source>
</evidence>
<name>A0AAD1W1G7_PELCU</name>
<evidence type="ECO:0000256" key="1">
    <source>
        <dbReference type="ARBA" id="ARBA00006491"/>
    </source>
</evidence>
<accession>A0AAD1W1G7</accession>
<dbReference type="InterPro" id="IPR038916">
    <property type="entry name" value="FAM118"/>
</dbReference>
<dbReference type="EMBL" id="OW240915">
    <property type="protein sequence ID" value="CAH2282955.1"/>
    <property type="molecule type" value="Genomic_DNA"/>
</dbReference>
<proteinExistence type="inferred from homology"/>